<keyword evidence="2" id="KW-1185">Reference proteome</keyword>
<comment type="caution">
    <text evidence="1">The sequence shown here is derived from an EMBL/GenBank/DDBJ whole genome shotgun (WGS) entry which is preliminary data.</text>
</comment>
<gene>
    <name evidence="1" type="ORF">NE237_020306</name>
</gene>
<protein>
    <submittedName>
        <fullName evidence="1">Uncharacterized protein</fullName>
    </submittedName>
</protein>
<dbReference type="InterPro" id="IPR019341">
    <property type="entry name" value="Alpha/Gamma-adaptin-bd_p34"/>
</dbReference>
<dbReference type="OrthoDB" id="10261384at2759"/>
<dbReference type="PANTHER" id="PTHR14659">
    <property type="entry name" value="ALPHA- AND GAMMA-ADAPTIN-BINDING PROTEIN P34"/>
    <property type="match status" value="1"/>
</dbReference>
<evidence type="ECO:0000313" key="1">
    <source>
        <dbReference type="EMBL" id="KAJ4960396.1"/>
    </source>
</evidence>
<dbReference type="Pfam" id="PF10199">
    <property type="entry name" value="Adaptin_binding"/>
    <property type="match status" value="1"/>
</dbReference>
<reference evidence="1" key="1">
    <citation type="journal article" date="2023" name="Plant J.">
        <title>The genome of the king protea, Protea cynaroides.</title>
        <authorList>
            <person name="Chang J."/>
            <person name="Duong T.A."/>
            <person name="Schoeman C."/>
            <person name="Ma X."/>
            <person name="Roodt D."/>
            <person name="Barker N."/>
            <person name="Li Z."/>
            <person name="Van de Peer Y."/>
            <person name="Mizrachi E."/>
        </authorList>
    </citation>
    <scope>NUCLEOTIDE SEQUENCE</scope>
    <source>
        <tissue evidence="1">Young leaves</tissue>
    </source>
</reference>
<dbReference type="AlphaFoldDB" id="A0A9Q0H5Q6"/>
<sequence>MEHLPHLPAPEFPTISGFVEIAKVEHEKKCLRNLTSFLWTIGLGSSWLDPPTSASEHSSPGCFLWILMMHLIHHQKCFPMDLLPGHFAYAEYRRRLQKHGELSSDPHPEFLDYGILETEGSSLLGDEEPSSWEIRRSCLEWCSQYNIEYIEACASNAFFDKCLSVDGDLQGLERLFGALSGHMWPGMVLKSGNEISATDILLRFLFLERGSSSAATETVAPAAEDVNEEHKTNGSADIVQSEIPLQEDARVVVPEANETDEATGSEDDTCLGLEELEQLMSEIGNMRNRLRLMPDFQRREVAAKLAMKVATIFGDGNDNEGNFD</sequence>
<organism evidence="1 2">
    <name type="scientific">Protea cynaroides</name>
    <dbReference type="NCBI Taxonomy" id="273540"/>
    <lineage>
        <taxon>Eukaryota</taxon>
        <taxon>Viridiplantae</taxon>
        <taxon>Streptophyta</taxon>
        <taxon>Embryophyta</taxon>
        <taxon>Tracheophyta</taxon>
        <taxon>Spermatophyta</taxon>
        <taxon>Magnoliopsida</taxon>
        <taxon>Proteales</taxon>
        <taxon>Proteaceae</taxon>
        <taxon>Protea</taxon>
    </lineage>
</organism>
<evidence type="ECO:0000313" key="2">
    <source>
        <dbReference type="Proteomes" id="UP001141806"/>
    </source>
</evidence>
<dbReference type="PANTHER" id="PTHR14659:SF1">
    <property type="entry name" value="ALPHA- AND GAMMA-ADAPTIN-BINDING PROTEIN P34"/>
    <property type="match status" value="1"/>
</dbReference>
<name>A0A9Q0H5Q6_9MAGN</name>
<proteinExistence type="predicted"/>
<accession>A0A9Q0H5Q6</accession>
<dbReference type="EMBL" id="JAMYWD010000009">
    <property type="protein sequence ID" value="KAJ4960396.1"/>
    <property type="molecule type" value="Genomic_DNA"/>
</dbReference>
<dbReference type="Proteomes" id="UP001141806">
    <property type="component" value="Unassembled WGS sequence"/>
</dbReference>